<evidence type="ECO:0000313" key="2">
    <source>
        <dbReference type="EMBL" id="MBW0551905.1"/>
    </source>
</evidence>
<dbReference type="Proteomes" id="UP000765509">
    <property type="component" value="Unassembled WGS sequence"/>
</dbReference>
<proteinExistence type="predicted"/>
<feature type="region of interest" description="Disordered" evidence="1">
    <location>
        <begin position="1"/>
        <end position="34"/>
    </location>
</feature>
<comment type="caution">
    <text evidence="2">The sequence shown here is derived from an EMBL/GenBank/DDBJ whole genome shotgun (WGS) entry which is preliminary data.</text>
</comment>
<protein>
    <submittedName>
        <fullName evidence="2">Uncharacterized protein</fullName>
    </submittedName>
</protein>
<gene>
    <name evidence="2" type="ORF">O181_091620</name>
</gene>
<keyword evidence="3" id="KW-1185">Reference proteome</keyword>
<accession>A0A9Q3IY46</accession>
<evidence type="ECO:0000313" key="3">
    <source>
        <dbReference type="Proteomes" id="UP000765509"/>
    </source>
</evidence>
<organism evidence="2 3">
    <name type="scientific">Austropuccinia psidii MF-1</name>
    <dbReference type="NCBI Taxonomy" id="1389203"/>
    <lineage>
        <taxon>Eukaryota</taxon>
        <taxon>Fungi</taxon>
        <taxon>Dikarya</taxon>
        <taxon>Basidiomycota</taxon>
        <taxon>Pucciniomycotina</taxon>
        <taxon>Pucciniomycetes</taxon>
        <taxon>Pucciniales</taxon>
        <taxon>Sphaerophragmiaceae</taxon>
        <taxon>Austropuccinia</taxon>
    </lineage>
</organism>
<evidence type="ECO:0000256" key="1">
    <source>
        <dbReference type="SAM" id="MobiDB-lite"/>
    </source>
</evidence>
<dbReference type="AlphaFoldDB" id="A0A9Q3IY46"/>
<name>A0A9Q3IY46_9BASI</name>
<sequence>MENVKRNPASDTEVASKTEWAVGSGTPETNQSEAVETKTPILVISSSELQNEFLNPVIENYSKHKQFSILLQLILKTYRKPELEYQLEEPFWRDYKENKYLIIDGLLYHRERCTGSLTMIDRAHIPLIL</sequence>
<dbReference type="EMBL" id="AVOT02057872">
    <property type="protein sequence ID" value="MBW0551905.1"/>
    <property type="molecule type" value="Genomic_DNA"/>
</dbReference>
<reference evidence="2" key="1">
    <citation type="submission" date="2021-03" db="EMBL/GenBank/DDBJ databases">
        <title>Draft genome sequence of rust myrtle Austropuccinia psidii MF-1, a brazilian biotype.</title>
        <authorList>
            <person name="Quecine M.C."/>
            <person name="Pachon D.M.R."/>
            <person name="Bonatelli M.L."/>
            <person name="Correr F.H."/>
            <person name="Franceschini L.M."/>
            <person name="Leite T.F."/>
            <person name="Margarido G.R.A."/>
            <person name="Almeida C.A."/>
            <person name="Ferrarezi J.A."/>
            <person name="Labate C.A."/>
        </authorList>
    </citation>
    <scope>NUCLEOTIDE SEQUENCE</scope>
    <source>
        <strain evidence="2">MF-1</strain>
    </source>
</reference>